<gene>
    <name evidence="1" type="ORF">L6164_007175</name>
</gene>
<dbReference type="Proteomes" id="UP000828941">
    <property type="component" value="Chromosome 3"/>
</dbReference>
<name>A0ACB9PW79_BAUVA</name>
<protein>
    <submittedName>
        <fullName evidence="1">Uncharacterized protein</fullName>
    </submittedName>
</protein>
<sequence>MEGSLSQGGIIPGGASYGGFDLPGSMRVHHQGQHPQCMHQHQAPPRQEASVHSSIHEGFPLTMGSLQNCDQTISLADFSKGDRSKNSMSDEDEPSLTEDGVDAHNEVGRGKKGSPWQRVKWTDKMVKLLITAVSYIGEDGTSDCGGGGRRKSVVLQKKGKWKSISKVMAERGYHVSPQQCEDKFNDLNKRYKRLNDMLGRGTSCQVVENPALLDVINFLSEKEKDDVRKILSSKHLFYEEMCSYHNGNRLHLPHDPALQRSLQLALRNRDDHDNDDVRRSHHDDHYEDDQDVETDDHEDFEENYASHGDNRGMYGGLGISTKKLRQGHGHEDVTFGSSLNLQDYNRSNYPHAQMIQSDANQVLPENMRAAWVQKNLEEQKLQIQVEMLELEKQRFKWQRFSKKKDRELEKLRMENERMKLENERLALELKRKEWGTCTSFN</sequence>
<reference evidence="1 2" key="1">
    <citation type="journal article" date="2022" name="DNA Res.">
        <title>Chromosomal-level genome assembly of the orchid tree Bauhinia variegata (Leguminosae; Cercidoideae) supports the allotetraploid origin hypothesis of Bauhinia.</title>
        <authorList>
            <person name="Zhong Y."/>
            <person name="Chen Y."/>
            <person name="Zheng D."/>
            <person name="Pang J."/>
            <person name="Liu Y."/>
            <person name="Luo S."/>
            <person name="Meng S."/>
            <person name="Qian L."/>
            <person name="Wei D."/>
            <person name="Dai S."/>
            <person name="Zhou R."/>
        </authorList>
    </citation>
    <scope>NUCLEOTIDE SEQUENCE [LARGE SCALE GENOMIC DNA]</scope>
    <source>
        <strain evidence="1">BV-YZ2020</strain>
    </source>
</reference>
<comment type="caution">
    <text evidence="1">The sequence shown here is derived from an EMBL/GenBank/DDBJ whole genome shotgun (WGS) entry which is preliminary data.</text>
</comment>
<keyword evidence="2" id="KW-1185">Reference proteome</keyword>
<dbReference type="EMBL" id="CM039428">
    <property type="protein sequence ID" value="KAI4352975.1"/>
    <property type="molecule type" value="Genomic_DNA"/>
</dbReference>
<evidence type="ECO:0000313" key="2">
    <source>
        <dbReference type="Proteomes" id="UP000828941"/>
    </source>
</evidence>
<accession>A0ACB9PW79</accession>
<evidence type="ECO:0000313" key="1">
    <source>
        <dbReference type="EMBL" id="KAI4352975.1"/>
    </source>
</evidence>
<organism evidence="1 2">
    <name type="scientific">Bauhinia variegata</name>
    <name type="common">Purple orchid tree</name>
    <name type="synonym">Phanera variegata</name>
    <dbReference type="NCBI Taxonomy" id="167791"/>
    <lineage>
        <taxon>Eukaryota</taxon>
        <taxon>Viridiplantae</taxon>
        <taxon>Streptophyta</taxon>
        <taxon>Embryophyta</taxon>
        <taxon>Tracheophyta</taxon>
        <taxon>Spermatophyta</taxon>
        <taxon>Magnoliopsida</taxon>
        <taxon>eudicotyledons</taxon>
        <taxon>Gunneridae</taxon>
        <taxon>Pentapetalae</taxon>
        <taxon>rosids</taxon>
        <taxon>fabids</taxon>
        <taxon>Fabales</taxon>
        <taxon>Fabaceae</taxon>
        <taxon>Cercidoideae</taxon>
        <taxon>Cercideae</taxon>
        <taxon>Bauhiniinae</taxon>
        <taxon>Bauhinia</taxon>
    </lineage>
</organism>
<proteinExistence type="predicted"/>